<dbReference type="AlphaFoldDB" id="A0A1M4Z6D9"/>
<dbReference type="PANTHER" id="PTHR30399:SF1">
    <property type="entry name" value="UTP PYROPHOSPHATASE"/>
    <property type="match status" value="1"/>
</dbReference>
<dbReference type="Proteomes" id="UP000183987">
    <property type="component" value="Unassembled WGS sequence"/>
</dbReference>
<dbReference type="Pfam" id="PF01863">
    <property type="entry name" value="YgjP-like"/>
    <property type="match status" value="1"/>
</dbReference>
<dbReference type="InterPro" id="IPR053136">
    <property type="entry name" value="UTP_pyrophosphatase-like"/>
</dbReference>
<dbReference type="CDD" id="cd07344">
    <property type="entry name" value="M48_yhfN_like"/>
    <property type="match status" value="1"/>
</dbReference>
<evidence type="ECO:0000313" key="2">
    <source>
        <dbReference type="EMBL" id="SHF13352.1"/>
    </source>
</evidence>
<sequence>MASWMKNRLRDWALPRFDTWTTRLGVHPDWWGIRPMKTKWGSCNTDKRIIWLNSSLVKKPESMIDYVILHELAHLISPRHDQRFTAVLDREMPRWRSVRNELNALPLEAWID</sequence>
<dbReference type="EMBL" id="FQUE01000003">
    <property type="protein sequence ID" value="SHF13352.1"/>
    <property type="molecule type" value="Genomic_DNA"/>
</dbReference>
<evidence type="ECO:0000259" key="1">
    <source>
        <dbReference type="Pfam" id="PF01863"/>
    </source>
</evidence>
<dbReference type="Gene3D" id="3.30.2010.10">
    <property type="entry name" value="Metalloproteases ('zincins'), catalytic domain"/>
    <property type="match status" value="1"/>
</dbReference>
<name>A0A1M4Z6D9_LOKAT</name>
<keyword evidence="3" id="KW-1185">Reference proteome</keyword>
<dbReference type="InterPro" id="IPR002725">
    <property type="entry name" value="YgjP-like_metallopeptidase"/>
</dbReference>
<protein>
    <recommendedName>
        <fullName evidence="1">YgjP-like metallopeptidase domain-containing protein</fullName>
    </recommendedName>
</protein>
<gene>
    <name evidence="2" type="ORF">SAMN05444339_103380</name>
</gene>
<organism evidence="2 3">
    <name type="scientific">Loktanella atrilutea</name>
    <dbReference type="NCBI Taxonomy" id="366533"/>
    <lineage>
        <taxon>Bacteria</taxon>
        <taxon>Pseudomonadati</taxon>
        <taxon>Pseudomonadota</taxon>
        <taxon>Alphaproteobacteria</taxon>
        <taxon>Rhodobacterales</taxon>
        <taxon>Roseobacteraceae</taxon>
        <taxon>Loktanella</taxon>
    </lineage>
</organism>
<feature type="domain" description="YgjP-like metallopeptidase" evidence="1">
    <location>
        <begin position="2"/>
        <end position="104"/>
    </location>
</feature>
<reference evidence="3" key="1">
    <citation type="submission" date="2016-11" db="EMBL/GenBank/DDBJ databases">
        <authorList>
            <person name="Varghese N."/>
            <person name="Submissions S."/>
        </authorList>
    </citation>
    <scope>NUCLEOTIDE SEQUENCE [LARGE SCALE GENOMIC DNA]</scope>
    <source>
        <strain evidence="3">DSM 29326</strain>
    </source>
</reference>
<evidence type="ECO:0000313" key="3">
    <source>
        <dbReference type="Proteomes" id="UP000183987"/>
    </source>
</evidence>
<dbReference type="PANTHER" id="PTHR30399">
    <property type="entry name" value="UNCHARACTERIZED PROTEIN YGJP"/>
    <property type="match status" value="1"/>
</dbReference>
<accession>A0A1M4Z6D9</accession>
<proteinExistence type="predicted"/>